<dbReference type="Pfam" id="PF00483">
    <property type="entry name" value="NTP_transferase"/>
    <property type="match status" value="1"/>
</dbReference>
<dbReference type="Gene3D" id="3.90.550.10">
    <property type="entry name" value="Spore Coat Polysaccharide Biosynthesis Protein SpsA, Chain A"/>
    <property type="match status" value="1"/>
</dbReference>
<keyword evidence="2" id="KW-0548">Nucleotidyltransferase</keyword>
<reference evidence="3" key="1">
    <citation type="submission" date="2016-10" db="EMBL/GenBank/DDBJ databases">
        <authorList>
            <person name="Varghese N."/>
            <person name="Submissions S."/>
        </authorList>
    </citation>
    <scope>NUCLEOTIDE SEQUENCE [LARGE SCALE GENOMIC DNA]</scope>
    <source>
        <strain evidence="3">ATCC 43811</strain>
    </source>
</reference>
<dbReference type="OrthoDB" id="9801899at2"/>
<protein>
    <submittedName>
        <fullName evidence="2">Glucose-1-phosphate cytidylyltransferase</fullName>
    </submittedName>
</protein>
<dbReference type="InterPro" id="IPR046981">
    <property type="entry name" value="G1P_cyt_trans"/>
</dbReference>
<dbReference type="GO" id="GO:0009243">
    <property type="term" value="P:O antigen biosynthetic process"/>
    <property type="evidence" value="ECO:0007669"/>
    <property type="project" value="InterPro"/>
</dbReference>
<dbReference type="Proteomes" id="UP000240042">
    <property type="component" value="Unassembled WGS sequence"/>
</dbReference>
<dbReference type="NCBIfam" id="TIGR02623">
    <property type="entry name" value="G1P_cyt_trans"/>
    <property type="match status" value="1"/>
</dbReference>
<dbReference type="PANTHER" id="PTHR47183">
    <property type="entry name" value="GLUCOSE-1-PHOSPHATE CYTIDYLYLTRANSFERASE-RELATED"/>
    <property type="match status" value="1"/>
</dbReference>
<keyword evidence="3" id="KW-1185">Reference proteome</keyword>
<feature type="domain" description="Nucleotidyl transferase" evidence="1">
    <location>
        <begin position="2"/>
        <end position="234"/>
    </location>
</feature>
<keyword evidence="2" id="KW-0808">Transferase</keyword>
<dbReference type="STRING" id="34097.SAMN02745150_01415"/>
<dbReference type="AlphaFoldDB" id="A0A1I1FCP4"/>
<gene>
    <name evidence="2" type="ORF">SAMN02745150_01415</name>
</gene>
<dbReference type="SUPFAM" id="SSF53448">
    <property type="entry name" value="Nucleotide-diphospho-sugar transferases"/>
    <property type="match status" value="1"/>
</dbReference>
<accession>A0A1I1FCP4</accession>
<proteinExistence type="predicted"/>
<evidence type="ECO:0000313" key="3">
    <source>
        <dbReference type="Proteomes" id="UP000240042"/>
    </source>
</evidence>
<dbReference type="InterPro" id="IPR005835">
    <property type="entry name" value="NTP_transferase_dom"/>
</dbReference>
<evidence type="ECO:0000259" key="1">
    <source>
        <dbReference type="Pfam" id="PF00483"/>
    </source>
</evidence>
<dbReference type="InterPro" id="IPR013446">
    <property type="entry name" value="G1P_cyt_trans-like"/>
</dbReference>
<dbReference type="RefSeq" id="WP_092320070.1">
    <property type="nucleotide sequence ID" value="NZ_FOKY01000026.1"/>
</dbReference>
<organism evidence="2 3">
    <name type="scientific">Brevinema andersonii</name>
    <dbReference type="NCBI Taxonomy" id="34097"/>
    <lineage>
        <taxon>Bacteria</taxon>
        <taxon>Pseudomonadati</taxon>
        <taxon>Spirochaetota</taxon>
        <taxon>Spirochaetia</taxon>
        <taxon>Brevinematales</taxon>
        <taxon>Brevinemataceae</taxon>
        <taxon>Brevinema</taxon>
    </lineage>
</organism>
<dbReference type="CDD" id="cd02524">
    <property type="entry name" value="G1P_cytidylyltransferase"/>
    <property type="match status" value="1"/>
</dbReference>
<sequence length="259" mass="29826">MKAVILAGGLGSRLGEETALRPKPLVEIGGLPILWHIMKYYSSFGCQEFIICLGYKGFKIKEFFLNYMAHLSDLSIDFTENLITYSYDSHKKEPWKLHLVHTGDNNMTGSRIYQTKKFFHDGEDFCLTYGDGVCDVDIAQEIEFHKKHGKIGTILAVHPPGRFGVLSVEDSTVTSFSEKTDNEKGFINGGFFIFNTGIFNYLSSNDDLIFEQKPLQNLAQDHQLKAFQHKGFWQCMDTLRDKIYLEELWQTKNAPWKRW</sequence>
<dbReference type="GO" id="GO:0047343">
    <property type="term" value="F:glucose-1-phosphate cytidylyltransferase activity"/>
    <property type="evidence" value="ECO:0007669"/>
    <property type="project" value="InterPro"/>
</dbReference>
<dbReference type="PANTHER" id="PTHR47183:SF1">
    <property type="entry name" value="GLUCOSE-1-PHOSPHATE CYTIDYLYLTRANSFERASE"/>
    <property type="match status" value="1"/>
</dbReference>
<dbReference type="InterPro" id="IPR029044">
    <property type="entry name" value="Nucleotide-diphossugar_trans"/>
</dbReference>
<name>A0A1I1FCP4_BREAD</name>
<evidence type="ECO:0000313" key="2">
    <source>
        <dbReference type="EMBL" id="SFB94840.1"/>
    </source>
</evidence>
<dbReference type="EMBL" id="FOKY01000026">
    <property type="protein sequence ID" value="SFB94840.1"/>
    <property type="molecule type" value="Genomic_DNA"/>
</dbReference>